<accession>A0A656Z7X6</accession>
<dbReference type="GO" id="GO:0006950">
    <property type="term" value="P:response to stress"/>
    <property type="evidence" value="ECO:0007669"/>
    <property type="project" value="TreeGrafter"/>
</dbReference>
<reference evidence="1 2" key="1">
    <citation type="journal article" date="2016" name="ISME J.">
        <title>Integrated multi-omics analyses reveal the biochemical mechanisms and phylogenetic relevance of anaerobic androgen biodegradation in the environment.</title>
        <authorList>
            <person name="Yang F.C."/>
            <person name="Chen Y.L."/>
            <person name="Tang S.L."/>
            <person name="Yu C.P."/>
            <person name="Wang P.H."/>
            <person name="Ismail W."/>
            <person name="Wang C.H."/>
            <person name="Ding J.Y."/>
            <person name="Yang C.Y."/>
            <person name="Yang C.Y."/>
            <person name="Chiang Y.R."/>
        </authorList>
    </citation>
    <scope>NUCLEOTIDE SEQUENCE [LARGE SCALE GENOMIC DNA]</scope>
    <source>
        <strain evidence="1 2">DSM 13999</strain>
    </source>
</reference>
<keyword evidence="2" id="KW-1185">Reference proteome</keyword>
<dbReference type="AlphaFoldDB" id="A0A656Z7X6"/>
<dbReference type="SMART" id="SM00347">
    <property type="entry name" value="HTH_MARR"/>
    <property type="match status" value="1"/>
</dbReference>
<protein>
    <submittedName>
        <fullName evidence="1">Uncharacterized protein</fullName>
    </submittedName>
</protein>
<organism evidence="1 2">
    <name type="scientific">Sterolibacterium denitrificans</name>
    <dbReference type="NCBI Taxonomy" id="157592"/>
    <lineage>
        <taxon>Bacteria</taxon>
        <taxon>Pseudomonadati</taxon>
        <taxon>Pseudomonadota</taxon>
        <taxon>Betaproteobacteria</taxon>
        <taxon>Nitrosomonadales</taxon>
        <taxon>Sterolibacteriaceae</taxon>
        <taxon>Sterolibacterium</taxon>
    </lineage>
</organism>
<evidence type="ECO:0000313" key="2">
    <source>
        <dbReference type="Proteomes" id="UP000243416"/>
    </source>
</evidence>
<dbReference type="PANTHER" id="PTHR33164">
    <property type="entry name" value="TRANSCRIPTIONAL REGULATOR, MARR FAMILY"/>
    <property type="match status" value="1"/>
</dbReference>
<gene>
    <name evidence="1" type="ORF">ACY05_00455</name>
</gene>
<dbReference type="Gene3D" id="1.10.10.10">
    <property type="entry name" value="Winged helix-like DNA-binding domain superfamily/Winged helix DNA-binding domain"/>
    <property type="match status" value="1"/>
</dbReference>
<dbReference type="Proteomes" id="UP000243416">
    <property type="component" value="Unassembled WGS sequence"/>
</dbReference>
<comment type="caution">
    <text evidence="1">The sequence shown here is derived from an EMBL/GenBank/DDBJ whole genome shotgun (WGS) entry which is preliminary data.</text>
</comment>
<dbReference type="Pfam" id="PF12802">
    <property type="entry name" value="MarR_2"/>
    <property type="match status" value="1"/>
</dbReference>
<dbReference type="PROSITE" id="PS50995">
    <property type="entry name" value="HTH_MARR_2"/>
    <property type="match status" value="1"/>
</dbReference>
<sequence length="163" mass="18666">MSRHKLRQEDLEHYRKHNLGQSLIEVARHFQRHAMEGFIAEGHADLQTSHQAVLTHLSLSGSRLTDLAKRAAMTKQAMGQLVDEVEALGYVERVPDPTDRRAKLVRFTDKGCELMKAGTKVGTSIHQHYTRIIGERKMERLRALLGELYERIRAEESGRATRK</sequence>
<dbReference type="PRINTS" id="PR00598">
    <property type="entry name" value="HTHMARR"/>
</dbReference>
<dbReference type="SUPFAM" id="SSF46785">
    <property type="entry name" value="Winged helix' DNA-binding domain"/>
    <property type="match status" value="1"/>
</dbReference>
<dbReference type="RefSeq" id="WP_067169291.1">
    <property type="nucleotide sequence ID" value="NZ_LFZK01000001.1"/>
</dbReference>
<evidence type="ECO:0000313" key="1">
    <source>
        <dbReference type="EMBL" id="KYC29092.1"/>
    </source>
</evidence>
<dbReference type="EMBL" id="LFZK01000001">
    <property type="protein sequence ID" value="KYC29092.1"/>
    <property type="molecule type" value="Genomic_DNA"/>
</dbReference>
<dbReference type="InterPro" id="IPR036390">
    <property type="entry name" value="WH_DNA-bd_sf"/>
</dbReference>
<proteinExistence type="predicted"/>
<dbReference type="GO" id="GO:0003700">
    <property type="term" value="F:DNA-binding transcription factor activity"/>
    <property type="evidence" value="ECO:0007669"/>
    <property type="project" value="InterPro"/>
</dbReference>
<dbReference type="PANTHER" id="PTHR33164:SF57">
    <property type="entry name" value="MARR-FAMILY TRANSCRIPTIONAL REGULATOR"/>
    <property type="match status" value="1"/>
</dbReference>
<dbReference type="OrthoDB" id="9787636at2"/>
<name>A0A656Z7X6_9PROT</name>
<dbReference type="InterPro" id="IPR036388">
    <property type="entry name" value="WH-like_DNA-bd_sf"/>
</dbReference>
<dbReference type="InterPro" id="IPR000835">
    <property type="entry name" value="HTH_MarR-typ"/>
</dbReference>
<dbReference type="InterPro" id="IPR039422">
    <property type="entry name" value="MarR/SlyA-like"/>
</dbReference>